<comment type="caution">
    <text evidence="1">The sequence shown here is derived from an EMBL/GenBank/DDBJ whole genome shotgun (WGS) entry which is preliminary data.</text>
</comment>
<evidence type="ECO:0000313" key="2">
    <source>
        <dbReference type="Proteomes" id="UP000192578"/>
    </source>
</evidence>
<organism evidence="1 2">
    <name type="scientific">Hypsibius exemplaris</name>
    <name type="common">Freshwater tardigrade</name>
    <dbReference type="NCBI Taxonomy" id="2072580"/>
    <lineage>
        <taxon>Eukaryota</taxon>
        <taxon>Metazoa</taxon>
        <taxon>Ecdysozoa</taxon>
        <taxon>Tardigrada</taxon>
        <taxon>Eutardigrada</taxon>
        <taxon>Parachela</taxon>
        <taxon>Hypsibioidea</taxon>
        <taxon>Hypsibiidae</taxon>
        <taxon>Hypsibius</taxon>
    </lineage>
</organism>
<dbReference type="Proteomes" id="UP000192578">
    <property type="component" value="Unassembled WGS sequence"/>
</dbReference>
<reference evidence="2" key="1">
    <citation type="submission" date="2017-01" db="EMBL/GenBank/DDBJ databases">
        <title>Comparative genomics of anhydrobiosis in the tardigrade Hypsibius dujardini.</title>
        <authorList>
            <person name="Yoshida Y."/>
            <person name="Koutsovoulos G."/>
            <person name="Laetsch D."/>
            <person name="Stevens L."/>
            <person name="Kumar S."/>
            <person name="Horikawa D."/>
            <person name="Ishino K."/>
            <person name="Komine S."/>
            <person name="Tomita M."/>
            <person name="Blaxter M."/>
            <person name="Arakawa K."/>
        </authorList>
    </citation>
    <scope>NUCLEOTIDE SEQUENCE [LARGE SCALE GENOMIC DNA]</scope>
    <source>
        <strain evidence="2">Z151</strain>
    </source>
</reference>
<accession>A0A9X6NEJ4</accession>
<protein>
    <submittedName>
        <fullName evidence="1">Uncharacterized protein</fullName>
    </submittedName>
</protein>
<evidence type="ECO:0000313" key="1">
    <source>
        <dbReference type="EMBL" id="OWA52562.1"/>
    </source>
</evidence>
<keyword evidence="2" id="KW-1185">Reference proteome</keyword>
<sequence>MVFLGKMAFRRDNIQNYVIAMCLLAPMSHTSPLITANSNADDPVSNSASPVMMGMQKRLFTYPFMQSGQPSAMHRKACPFITLKATTTTTVTPATAEADVMSTSTTEDVSADDSVVEAPKSKIFTVLSSKFRALNGQWRHRLRPLRSDRVLGGPRSFRHKRSLVFMEMGSMRRC</sequence>
<name>A0A9X6NEJ4_HYPEX</name>
<dbReference type="AlphaFoldDB" id="A0A9X6NEJ4"/>
<gene>
    <name evidence="1" type="ORF">BV898_17013</name>
</gene>
<proteinExistence type="predicted"/>
<dbReference type="EMBL" id="MTYJ01000274">
    <property type="protein sequence ID" value="OWA52562.1"/>
    <property type="molecule type" value="Genomic_DNA"/>
</dbReference>